<protein>
    <submittedName>
        <fullName evidence="1">Uncharacterized protein</fullName>
    </submittedName>
</protein>
<accession>A0ACC2PYD0</accession>
<proteinExistence type="predicted"/>
<reference evidence="1" key="1">
    <citation type="submission" date="2023-04" db="EMBL/GenBank/DDBJ databases">
        <title>A chromosome-level genome assembly of the parasitoid wasp Eretmocerus hayati.</title>
        <authorList>
            <person name="Zhong Y."/>
            <person name="Liu S."/>
            <person name="Liu Y."/>
        </authorList>
    </citation>
    <scope>NUCLEOTIDE SEQUENCE</scope>
    <source>
        <strain evidence="1">ZJU_SS_LIU_2023</strain>
    </source>
</reference>
<evidence type="ECO:0000313" key="2">
    <source>
        <dbReference type="Proteomes" id="UP001239111"/>
    </source>
</evidence>
<evidence type="ECO:0000313" key="1">
    <source>
        <dbReference type="EMBL" id="KAJ8686805.1"/>
    </source>
</evidence>
<dbReference type="EMBL" id="CM056741">
    <property type="protein sequence ID" value="KAJ8686805.1"/>
    <property type="molecule type" value="Genomic_DNA"/>
</dbReference>
<gene>
    <name evidence="1" type="ORF">QAD02_022599</name>
</gene>
<name>A0ACC2PYD0_9HYME</name>
<keyword evidence="2" id="KW-1185">Reference proteome</keyword>
<sequence>MQSSSSSSSDRHVCELCQQNTHRYVCPKCNIAYCSSECYKSASHSECSEAFYKQCVEDELHMQQSDPSLRQKTLDILQRIYNDDLDDDMLSEILSGEDGVDYDADLDSDDENLPSLEKRLQNVNLDDADELWSCLTDSEKQEFRALIQSGEATKVLPDWNPWWTYTVKKKLVQDLSEVDQSQNHKSCCPKILEIPKLDTAFKTSPYMRFGIINVIYAYAHCVLFFHGDHHSSPESAMRIFLNLCETLLANKIFRTVDEALQSVIIHIADCGMFSKDQESILRTKEAGDAILKGPDEENRSYYVLAALSDLHQLINEAKEKMHAPKVSTSNNAFLSTFDCKINTRPIEMNKKSLSLISKKIEFYIAWMKTQNEVSDDVNSAEVR</sequence>
<organism evidence="1 2">
    <name type="scientific">Eretmocerus hayati</name>
    <dbReference type="NCBI Taxonomy" id="131215"/>
    <lineage>
        <taxon>Eukaryota</taxon>
        <taxon>Metazoa</taxon>
        <taxon>Ecdysozoa</taxon>
        <taxon>Arthropoda</taxon>
        <taxon>Hexapoda</taxon>
        <taxon>Insecta</taxon>
        <taxon>Pterygota</taxon>
        <taxon>Neoptera</taxon>
        <taxon>Endopterygota</taxon>
        <taxon>Hymenoptera</taxon>
        <taxon>Apocrita</taxon>
        <taxon>Proctotrupomorpha</taxon>
        <taxon>Chalcidoidea</taxon>
        <taxon>Aphelinidae</taxon>
        <taxon>Aphelininae</taxon>
        <taxon>Eretmocerus</taxon>
    </lineage>
</organism>
<dbReference type="Proteomes" id="UP001239111">
    <property type="component" value="Chromosome 1"/>
</dbReference>
<comment type="caution">
    <text evidence="1">The sequence shown here is derived from an EMBL/GenBank/DDBJ whole genome shotgun (WGS) entry which is preliminary data.</text>
</comment>